<name>A0ABT2QNH1_9STAP</name>
<dbReference type="InterPro" id="IPR029058">
    <property type="entry name" value="AB_hydrolase_fold"/>
</dbReference>
<keyword evidence="2" id="KW-1185">Reference proteome</keyword>
<sequence length="187" mass="21462">MKRLFIIHGYQASPEDHWFKWLASKMKKYNYQSVIVPLPNSSHPIQQQWRNRLQDYMENALDEDSIIVAHSLGVIAVLEYLSHANLTREIKGLFLVSGFAQPLNTISELDDFVQACNINYESIPARLIYTIGATEDPAVPINYTEALSDKLNTNTIKIDHQGHFLGREGYKSFPELFELIQNSINDH</sequence>
<proteinExistence type="predicted"/>
<reference evidence="1 2" key="1">
    <citation type="journal article" date="2023" name="Int. J. Syst. Evol. Microbiol.">
        <title>Streptococcus sciuri sp. nov., Staphylococcus marylandisciuri sp. nov. and Staphylococcus americanisciuri sp. nov., isolated from faeces of eastern grey squirrel (Sciurus carolinensis).</title>
        <authorList>
            <person name="Volokhov D.V."/>
            <person name="Zagorodnyaya T.A."/>
            <person name="Furtak V.A."/>
            <person name="Nattanmai G."/>
            <person name="Randall L."/>
            <person name="Jose S."/>
            <person name="Gao Y."/>
            <person name="Eisenberg T."/>
            <person name="Delmonte P."/>
            <person name="Blom J."/>
            <person name="Mitchell K.K."/>
        </authorList>
    </citation>
    <scope>NUCLEOTIDE SEQUENCE [LARGE SCALE GENOMIC DNA]</scope>
    <source>
        <strain evidence="1 2">SQ8-PEA</strain>
    </source>
</reference>
<dbReference type="Pfam" id="PF06821">
    <property type="entry name" value="Ser_hydrolase"/>
    <property type="match status" value="1"/>
</dbReference>
<dbReference type="GO" id="GO:0016787">
    <property type="term" value="F:hydrolase activity"/>
    <property type="evidence" value="ECO:0007669"/>
    <property type="project" value="UniProtKB-KW"/>
</dbReference>
<organism evidence="1 2">
    <name type="scientific">Staphylococcus marylandisciuri</name>
    <dbReference type="NCBI Taxonomy" id="2981529"/>
    <lineage>
        <taxon>Bacteria</taxon>
        <taxon>Bacillati</taxon>
        <taxon>Bacillota</taxon>
        <taxon>Bacilli</taxon>
        <taxon>Bacillales</taxon>
        <taxon>Staphylococcaceae</taxon>
        <taxon>Staphylococcus</taxon>
    </lineage>
</organism>
<dbReference type="RefSeq" id="WP_262854732.1">
    <property type="nucleotide sequence ID" value="NZ_JAOPKZ010000003.1"/>
</dbReference>
<dbReference type="Proteomes" id="UP001209553">
    <property type="component" value="Unassembled WGS sequence"/>
</dbReference>
<protein>
    <submittedName>
        <fullName evidence="1">Alpha/beta hydrolase</fullName>
    </submittedName>
</protein>
<gene>
    <name evidence="1" type="ORF">N9R04_02085</name>
</gene>
<dbReference type="PANTHER" id="PTHR15394">
    <property type="entry name" value="SERINE HYDROLASE RBBP9"/>
    <property type="match status" value="1"/>
</dbReference>
<dbReference type="EMBL" id="JAOPKZ010000003">
    <property type="protein sequence ID" value="MCU5745511.1"/>
    <property type="molecule type" value="Genomic_DNA"/>
</dbReference>
<dbReference type="InterPro" id="IPR010662">
    <property type="entry name" value="RBBP9/YdeN"/>
</dbReference>
<evidence type="ECO:0000313" key="2">
    <source>
        <dbReference type="Proteomes" id="UP001209553"/>
    </source>
</evidence>
<dbReference type="Gene3D" id="3.40.50.1820">
    <property type="entry name" value="alpha/beta hydrolase"/>
    <property type="match status" value="1"/>
</dbReference>
<comment type="caution">
    <text evidence="1">The sequence shown here is derived from an EMBL/GenBank/DDBJ whole genome shotgun (WGS) entry which is preliminary data.</text>
</comment>
<evidence type="ECO:0000313" key="1">
    <source>
        <dbReference type="EMBL" id="MCU5745511.1"/>
    </source>
</evidence>
<dbReference type="PANTHER" id="PTHR15394:SF3">
    <property type="entry name" value="SERINE HYDROLASE RBBP9"/>
    <property type="match status" value="1"/>
</dbReference>
<accession>A0ABT2QNH1</accession>
<keyword evidence="1" id="KW-0378">Hydrolase</keyword>
<dbReference type="SUPFAM" id="SSF53474">
    <property type="entry name" value="alpha/beta-Hydrolases"/>
    <property type="match status" value="1"/>
</dbReference>